<feature type="transmembrane region" description="Helical" evidence="11">
    <location>
        <begin position="264"/>
        <end position="285"/>
    </location>
</feature>
<evidence type="ECO:0000256" key="1">
    <source>
        <dbReference type="ARBA" id="ARBA00004651"/>
    </source>
</evidence>
<evidence type="ECO:0000259" key="12">
    <source>
        <dbReference type="Pfam" id="PF02687"/>
    </source>
</evidence>
<keyword evidence="15" id="KW-1185">Reference proteome</keyword>
<evidence type="ECO:0000313" key="14">
    <source>
        <dbReference type="EMBL" id="KYH35416.1"/>
    </source>
</evidence>
<protein>
    <recommendedName>
        <fullName evidence="3 10">Cell division protein FtsX</fullName>
    </recommendedName>
</protein>
<feature type="transmembrane region" description="Helical" evidence="11">
    <location>
        <begin position="219"/>
        <end position="244"/>
    </location>
</feature>
<keyword evidence="5 10" id="KW-0132">Cell division</keyword>
<accession>A0A151B683</accession>
<feature type="domain" description="FtsX extracellular" evidence="13">
    <location>
        <begin position="59"/>
        <end position="153"/>
    </location>
</feature>
<keyword evidence="6 11" id="KW-0812">Transmembrane</keyword>
<dbReference type="STRING" id="1121338.CLTEP_05920"/>
<evidence type="ECO:0000256" key="9">
    <source>
        <dbReference type="ARBA" id="ARBA00023306"/>
    </source>
</evidence>
<dbReference type="InterPro" id="IPR004513">
    <property type="entry name" value="FtsX"/>
</dbReference>
<dbReference type="PANTHER" id="PTHR47755">
    <property type="entry name" value="CELL DIVISION PROTEIN FTSX"/>
    <property type="match status" value="1"/>
</dbReference>
<organism evidence="14 15">
    <name type="scientific">Clostridium tepidiprofundi DSM 19306</name>
    <dbReference type="NCBI Taxonomy" id="1121338"/>
    <lineage>
        <taxon>Bacteria</taxon>
        <taxon>Bacillati</taxon>
        <taxon>Bacillota</taxon>
        <taxon>Clostridia</taxon>
        <taxon>Eubacteriales</taxon>
        <taxon>Clostridiaceae</taxon>
        <taxon>Clostridium</taxon>
    </lineage>
</organism>
<dbReference type="GO" id="GO:0051301">
    <property type="term" value="P:cell division"/>
    <property type="evidence" value="ECO:0007669"/>
    <property type="project" value="UniProtKB-KW"/>
</dbReference>
<dbReference type="AlphaFoldDB" id="A0A151B683"/>
<dbReference type="EMBL" id="LTBA01000003">
    <property type="protein sequence ID" value="KYH35416.1"/>
    <property type="molecule type" value="Genomic_DNA"/>
</dbReference>
<name>A0A151B683_9CLOT</name>
<dbReference type="PANTHER" id="PTHR47755:SF1">
    <property type="entry name" value="CELL DIVISION PROTEIN FTSX"/>
    <property type="match status" value="1"/>
</dbReference>
<keyword evidence="7 11" id="KW-1133">Transmembrane helix</keyword>
<keyword evidence="8 10" id="KW-0472">Membrane</keyword>
<dbReference type="PATRIC" id="fig|1121338.3.peg.599"/>
<feature type="transmembrane region" description="Helical" evidence="11">
    <location>
        <begin position="172"/>
        <end position="198"/>
    </location>
</feature>
<evidence type="ECO:0000256" key="8">
    <source>
        <dbReference type="ARBA" id="ARBA00023136"/>
    </source>
</evidence>
<comment type="function">
    <text evidence="10">Part of the ABC transporter FtsEX involved in asymmetric cellular division facilitating the initiation of sporulation.</text>
</comment>
<comment type="similarity">
    <text evidence="2 10">Belongs to the ABC-4 integral membrane protein family. FtsX subfamily.</text>
</comment>
<dbReference type="Proteomes" id="UP000075531">
    <property type="component" value="Unassembled WGS sequence"/>
</dbReference>
<evidence type="ECO:0000256" key="4">
    <source>
        <dbReference type="ARBA" id="ARBA00022475"/>
    </source>
</evidence>
<evidence type="ECO:0000256" key="10">
    <source>
        <dbReference type="PIRNR" id="PIRNR003097"/>
    </source>
</evidence>
<dbReference type="PIRSF" id="PIRSF003097">
    <property type="entry name" value="FtsX"/>
    <property type="match status" value="1"/>
</dbReference>
<dbReference type="GO" id="GO:0005886">
    <property type="term" value="C:plasma membrane"/>
    <property type="evidence" value="ECO:0007669"/>
    <property type="project" value="UniProtKB-SubCell"/>
</dbReference>
<evidence type="ECO:0000256" key="2">
    <source>
        <dbReference type="ARBA" id="ARBA00007379"/>
    </source>
</evidence>
<evidence type="ECO:0000313" key="15">
    <source>
        <dbReference type="Proteomes" id="UP000075531"/>
    </source>
</evidence>
<dbReference type="InterPro" id="IPR040690">
    <property type="entry name" value="FtsX_ECD"/>
</dbReference>
<reference evidence="14 15" key="1">
    <citation type="submission" date="2016-02" db="EMBL/GenBank/DDBJ databases">
        <title>Genome sequence of Clostridium tepidiprofundi DSM 19306.</title>
        <authorList>
            <person name="Poehlein A."/>
            <person name="Daniel R."/>
        </authorList>
    </citation>
    <scope>NUCLEOTIDE SEQUENCE [LARGE SCALE GENOMIC DNA]</scope>
    <source>
        <strain evidence="14 15">DSM 19306</strain>
    </source>
</reference>
<comment type="subcellular location">
    <subcellularLocation>
        <location evidence="1">Cell membrane</location>
        <topology evidence="1">Multi-pass membrane protein</topology>
    </subcellularLocation>
</comment>
<dbReference type="RefSeq" id="WP_066822339.1">
    <property type="nucleotide sequence ID" value="NZ_LTBA01000003.1"/>
</dbReference>
<keyword evidence="9 10" id="KW-0131">Cell cycle</keyword>
<keyword evidence="4 10" id="KW-1003">Cell membrane</keyword>
<dbReference type="NCBIfam" id="NF038347">
    <property type="entry name" value="FtsX_Gpos"/>
    <property type="match status" value="1"/>
</dbReference>
<feature type="domain" description="ABC3 transporter permease C-terminal" evidence="12">
    <location>
        <begin position="176"/>
        <end position="295"/>
    </location>
</feature>
<dbReference type="Pfam" id="PF02687">
    <property type="entry name" value="FtsX"/>
    <property type="match status" value="1"/>
</dbReference>
<feature type="transmembrane region" description="Helical" evidence="11">
    <location>
        <begin position="25"/>
        <end position="46"/>
    </location>
</feature>
<dbReference type="Pfam" id="PF18075">
    <property type="entry name" value="FtsX_ECD"/>
    <property type="match status" value="1"/>
</dbReference>
<proteinExistence type="inferred from homology"/>
<dbReference type="InterPro" id="IPR058204">
    <property type="entry name" value="FtsX_firmicutes-type"/>
</dbReference>
<evidence type="ECO:0000256" key="7">
    <source>
        <dbReference type="ARBA" id="ARBA00022989"/>
    </source>
</evidence>
<dbReference type="InterPro" id="IPR003838">
    <property type="entry name" value="ABC3_permease_C"/>
</dbReference>
<comment type="caution">
    <text evidence="14">The sequence shown here is derived from an EMBL/GenBank/DDBJ whole genome shotgun (WGS) entry which is preliminary data.</text>
</comment>
<gene>
    <name evidence="14" type="primary">ftsX</name>
    <name evidence="14" type="ORF">CLTEP_05920</name>
</gene>
<evidence type="ECO:0000256" key="11">
    <source>
        <dbReference type="SAM" id="Phobius"/>
    </source>
</evidence>
<evidence type="ECO:0000256" key="6">
    <source>
        <dbReference type="ARBA" id="ARBA00022692"/>
    </source>
</evidence>
<evidence type="ECO:0000256" key="5">
    <source>
        <dbReference type="ARBA" id="ARBA00022618"/>
    </source>
</evidence>
<evidence type="ECO:0000256" key="3">
    <source>
        <dbReference type="ARBA" id="ARBA00021907"/>
    </source>
</evidence>
<dbReference type="OrthoDB" id="9812531at2"/>
<sequence>MKINTFKYFAVDACKSLKRNKTLSIASIATVAATLFILGIFMLVIVNVNKGIDEIGSRLEVKVFLKDDITMSEKADLERAIKNTEGFEKAVFETKAQALEKVKKQLGPENQELLEGFEGDNPFPNSYIVTVKKPEYVANVVKNVKDLPGVEKVKDARDIVDKIISFTKTIKWFGFSIFGVLLFVSLFLIGNTIKLTVYSRKKEIGIMKYVGATDWFIRWPFIIEGVIMGIVGSFIASITLYYLYRVVYLRSVQATLMVGLVPPSYIINSIMSEFVLGGIIIGAFGSTVSIRKFLKV</sequence>
<dbReference type="Gene3D" id="3.30.70.3040">
    <property type="match status" value="1"/>
</dbReference>
<evidence type="ECO:0000259" key="13">
    <source>
        <dbReference type="Pfam" id="PF18075"/>
    </source>
</evidence>